<comment type="similarity">
    <text evidence="1">Belongs to the sorting nexin family.</text>
</comment>
<feature type="domain" description="PX" evidence="4">
    <location>
        <begin position="571"/>
        <end position="702"/>
    </location>
</feature>
<dbReference type="InterPro" id="IPR036305">
    <property type="entry name" value="RGS_sf"/>
</dbReference>
<dbReference type="PROSITE" id="PS50132">
    <property type="entry name" value="RGS"/>
    <property type="match status" value="1"/>
</dbReference>
<dbReference type="PROSITE" id="PS50904">
    <property type="entry name" value="PRELI_MSF1"/>
    <property type="match status" value="1"/>
</dbReference>
<dbReference type="PROSITE" id="PS50195">
    <property type="entry name" value="PX"/>
    <property type="match status" value="1"/>
</dbReference>
<dbReference type="Pfam" id="PF02194">
    <property type="entry name" value="PXA"/>
    <property type="match status" value="1"/>
</dbReference>
<dbReference type="InterPro" id="IPR016137">
    <property type="entry name" value="RGS"/>
</dbReference>
<evidence type="ECO:0000259" key="3">
    <source>
        <dbReference type="PROSITE" id="PS50132"/>
    </source>
</evidence>
<keyword evidence="2" id="KW-1133">Transmembrane helix</keyword>
<evidence type="ECO:0000256" key="1">
    <source>
        <dbReference type="ARBA" id="ARBA00010883"/>
    </source>
</evidence>
<organism evidence="9">
    <name type="scientific">Onchocerca ochengi</name>
    <name type="common">Filarial nematode worm</name>
    <dbReference type="NCBI Taxonomy" id="42157"/>
    <lineage>
        <taxon>Eukaryota</taxon>
        <taxon>Metazoa</taxon>
        <taxon>Ecdysozoa</taxon>
        <taxon>Nematoda</taxon>
        <taxon>Chromadorea</taxon>
        <taxon>Rhabditida</taxon>
        <taxon>Spirurina</taxon>
        <taxon>Spiruromorpha</taxon>
        <taxon>Filarioidea</taxon>
        <taxon>Onchocercidae</taxon>
        <taxon>Onchocerca</taxon>
    </lineage>
</organism>
<gene>
    <name evidence="7" type="ORF">NOO_LOCUS3168</name>
</gene>
<reference evidence="7 8" key="2">
    <citation type="submission" date="2018-08" db="EMBL/GenBank/DDBJ databases">
        <authorList>
            <person name="Laetsch R D."/>
            <person name="Stevens L."/>
            <person name="Kumar S."/>
            <person name="Blaxter L. M."/>
        </authorList>
    </citation>
    <scope>NUCLEOTIDE SEQUENCE [LARGE SCALE GENOMIC DNA]</scope>
</reference>
<dbReference type="PANTHER" id="PTHR22775">
    <property type="entry name" value="SORTING NEXIN"/>
    <property type="match status" value="1"/>
</dbReference>
<dbReference type="EMBL" id="UYRW01000579">
    <property type="protein sequence ID" value="VDK68222.1"/>
    <property type="molecule type" value="Genomic_DNA"/>
</dbReference>
<dbReference type="InterPro" id="IPR044926">
    <property type="entry name" value="RGS_subdomain_2"/>
</dbReference>
<dbReference type="Gene3D" id="3.30.1520.10">
    <property type="entry name" value="Phox-like domain"/>
    <property type="match status" value="1"/>
</dbReference>
<feature type="domain" description="RGS" evidence="3">
    <location>
        <begin position="318"/>
        <end position="447"/>
    </location>
</feature>
<evidence type="ECO:0000256" key="2">
    <source>
        <dbReference type="SAM" id="Phobius"/>
    </source>
</evidence>
<dbReference type="Proteomes" id="UP000271087">
    <property type="component" value="Unassembled WGS sequence"/>
</dbReference>
<dbReference type="SMART" id="SM00312">
    <property type="entry name" value="PX"/>
    <property type="match status" value="1"/>
</dbReference>
<protein>
    <submittedName>
        <fullName evidence="9">Sorting nexin-14</fullName>
    </submittedName>
</protein>
<dbReference type="SMART" id="SM00313">
    <property type="entry name" value="PXA"/>
    <property type="match status" value="1"/>
</dbReference>
<evidence type="ECO:0000259" key="4">
    <source>
        <dbReference type="PROSITE" id="PS50195"/>
    </source>
</evidence>
<evidence type="ECO:0000313" key="9">
    <source>
        <dbReference type="WBParaSite" id="nOo.2.0.1.t03168-RA"/>
    </source>
</evidence>
<dbReference type="SUPFAM" id="SSF64268">
    <property type="entry name" value="PX domain"/>
    <property type="match status" value="1"/>
</dbReference>
<dbReference type="InterPro" id="IPR036871">
    <property type="entry name" value="PX_dom_sf"/>
</dbReference>
<name>A0A182E591_ONCOC</name>
<dbReference type="PROSITE" id="PS51207">
    <property type="entry name" value="PXA"/>
    <property type="match status" value="1"/>
</dbReference>
<evidence type="ECO:0000313" key="8">
    <source>
        <dbReference type="Proteomes" id="UP000271087"/>
    </source>
</evidence>
<evidence type="ECO:0000259" key="5">
    <source>
        <dbReference type="PROSITE" id="PS50904"/>
    </source>
</evidence>
<keyword evidence="8" id="KW-1185">Reference proteome</keyword>
<dbReference type="Pfam" id="PF00787">
    <property type="entry name" value="PX"/>
    <property type="match status" value="1"/>
</dbReference>
<reference evidence="9" key="1">
    <citation type="submission" date="2016-06" db="UniProtKB">
        <authorList>
            <consortium name="WormBaseParasite"/>
        </authorList>
    </citation>
    <scope>IDENTIFICATION</scope>
</reference>
<dbReference type="Pfam" id="PF04707">
    <property type="entry name" value="PRELI"/>
    <property type="match status" value="1"/>
</dbReference>
<dbReference type="GO" id="GO:0005770">
    <property type="term" value="C:late endosome"/>
    <property type="evidence" value="ECO:0007669"/>
    <property type="project" value="TreeGrafter"/>
</dbReference>
<dbReference type="WBParaSite" id="nOo.2.0.1.t03168-RA">
    <property type="protein sequence ID" value="nOo.2.0.1.t03168-RA"/>
    <property type="gene ID" value="nOo.2.0.1.g03168"/>
</dbReference>
<dbReference type="SMART" id="SM00315">
    <property type="entry name" value="RGS"/>
    <property type="match status" value="1"/>
</dbReference>
<feature type="domain" description="PRELI/MSF1" evidence="5">
    <location>
        <begin position="928"/>
        <end position="1102"/>
    </location>
</feature>
<accession>A0A182E591</accession>
<dbReference type="Gene3D" id="1.10.167.10">
    <property type="entry name" value="Regulator of G-protein Signalling 4, domain 2"/>
    <property type="match status" value="1"/>
</dbReference>
<dbReference type="InterPro" id="IPR006797">
    <property type="entry name" value="PRELI/MSF1_dom"/>
</dbReference>
<dbReference type="Pfam" id="PF00615">
    <property type="entry name" value="RGS"/>
    <property type="match status" value="1"/>
</dbReference>
<sequence>MFFFELRDIYSVLWIVAQCSASVVGYFLTVYLMKYSNGKFLWNFFENWLGEKLDADPILVKNMDVKNNSSQTRNLPWKGLTIPESVDKLFEELIEQLIDKYVNSWYKTKISGDAAFINEIRYQIRYAIAILYLRFQKIDLSSIILFEAVPLAAIHCDRIKQLSATIDKNMCSSHLIETKVLEAMPGVHFALSSRQNEVDYLRELADHLIGLILDESCIAGHSNDNDSSCRDILFNHPRPWASQICRHFLRELFVFSFLLPAMDLIADPDIINRVLIFLFDSDVLRYPQMSQDSRQVEILYKLTDYSLTDTPDSLLQLKLSDMLRDTRQLLMFRAYLNDIHAPLNELDFLVHAGDAHGRMLNVQNDRTAMNELQYDIWELFIKYIHEAAPDRINLPTEISCEFSEAVEKHNFELLDRCLEKAFQIIYKRMQCEYVIPFCQSECFLGNLCGIRPVNIDELIASSEYSKSNHSFLPAVESNYSLTQFRNRFWRMVLTITGSSDSSFDHISDVGSNEINNGIEPADDITQGLNSNSASNDTTMPTFEPDEVLLEQQTNSNNSFEIPMFDPERDMSKWIVTIPRVEPRRDPIDGHTMYAYVISIERFDINDYNDQASLSTTETPQKWSVIRHYNEFYILESKLIEFHGNMIKTASLPPRRLFNCKSRVYMESRREYFEHFIQLLTKQRALKQSDLLFVFLSTEQRLKESTQISDLYPWNMVKKMPSKFAREKGQNLKPFILSLLATTLVSYSHNSTKSNTISSINLEVSSQTRNTLQSNIYRDNCPTAQIDFSLTKNTLWMKSLCDATVFILNRLFDVVRWPLWIIIIIRQIMGSTIDAVAAVLFRRFLNGIFVEINCVRMLRFIQDSIFGPNSPAKSDEEKVLRMELAQRLTLEYLQEQLPVYFMKLIGHKQFRQGIQTIFRILQYPRLNKQLTYVYLDHLPYTFEQVATVFWHRYPNTTAKHVISEDLIEVAVDGDQIKTKKLILKQTGTFLKTLPRWMSRLTNVRVVPTIEESIFDRSKRCLVTYTRNITMLSICKIHERCVYKPGFKNGMPETIVERGGFVSTSFGKLNTIVERVLMSNFKKSMRKTVIAYMEKLTKRFGEPASANYRINEPYLLRQKIGHCNFSTQD</sequence>
<dbReference type="InterPro" id="IPR013937">
    <property type="entry name" value="Sorting_nexin_C"/>
</dbReference>
<feature type="transmembrane region" description="Helical" evidence="2">
    <location>
        <begin position="12"/>
        <end position="33"/>
    </location>
</feature>
<keyword evidence="2" id="KW-0812">Transmembrane</keyword>
<dbReference type="InterPro" id="IPR003114">
    <property type="entry name" value="Phox_assoc"/>
</dbReference>
<dbReference type="InterPro" id="IPR037436">
    <property type="entry name" value="SNX14_PX"/>
</dbReference>
<dbReference type="STRING" id="42157.A0A182E591"/>
<keyword evidence="2" id="KW-0472">Membrane</keyword>
<proteinExistence type="inferred from homology"/>
<dbReference type="OrthoDB" id="5957963at2759"/>
<dbReference type="SUPFAM" id="SSF48097">
    <property type="entry name" value="Regulator of G-protein signaling, RGS"/>
    <property type="match status" value="1"/>
</dbReference>
<dbReference type="AlphaFoldDB" id="A0A182E591"/>
<dbReference type="GO" id="GO:0035091">
    <property type="term" value="F:phosphatidylinositol binding"/>
    <property type="evidence" value="ECO:0007669"/>
    <property type="project" value="InterPro"/>
</dbReference>
<evidence type="ECO:0000313" key="7">
    <source>
        <dbReference type="EMBL" id="VDK68222.1"/>
    </source>
</evidence>
<feature type="domain" description="PXA" evidence="6">
    <location>
        <begin position="83"/>
        <end position="283"/>
    </location>
</feature>
<dbReference type="PANTHER" id="PTHR22775:SF44">
    <property type="entry name" value="SORTING NEXIN-14"/>
    <property type="match status" value="1"/>
</dbReference>
<dbReference type="GO" id="GO:0097352">
    <property type="term" value="P:autophagosome maturation"/>
    <property type="evidence" value="ECO:0007669"/>
    <property type="project" value="TreeGrafter"/>
</dbReference>
<dbReference type="InterPro" id="IPR001683">
    <property type="entry name" value="PX_dom"/>
</dbReference>
<dbReference type="CDD" id="cd06877">
    <property type="entry name" value="PX_SNX14"/>
    <property type="match status" value="1"/>
</dbReference>
<evidence type="ECO:0000259" key="6">
    <source>
        <dbReference type="PROSITE" id="PS51207"/>
    </source>
</evidence>
<dbReference type="Pfam" id="PF08628">
    <property type="entry name" value="Nexin_C"/>
    <property type="match status" value="1"/>
</dbReference>